<feature type="region of interest" description="Disordered" evidence="1">
    <location>
        <begin position="58"/>
        <end position="148"/>
    </location>
</feature>
<name>A0A8B8RW99_CAMFR</name>
<reference evidence="3" key="1">
    <citation type="submission" date="2025-08" db="UniProtKB">
        <authorList>
            <consortium name="RefSeq"/>
        </authorList>
    </citation>
    <scope>IDENTIFICATION</scope>
    <source>
        <tissue evidence="3">Ear skin</tissue>
    </source>
</reference>
<evidence type="ECO:0000256" key="1">
    <source>
        <dbReference type="SAM" id="MobiDB-lite"/>
    </source>
</evidence>
<keyword evidence="2" id="KW-1185">Reference proteome</keyword>
<dbReference type="AlphaFoldDB" id="A0A8B8RW99"/>
<feature type="region of interest" description="Disordered" evidence="1">
    <location>
        <begin position="227"/>
        <end position="280"/>
    </location>
</feature>
<organism evidence="2 3">
    <name type="scientific">Camelus ferus</name>
    <name type="common">Wild bactrian camel</name>
    <name type="synonym">Camelus bactrianus ferus</name>
    <dbReference type="NCBI Taxonomy" id="419612"/>
    <lineage>
        <taxon>Eukaryota</taxon>
        <taxon>Metazoa</taxon>
        <taxon>Chordata</taxon>
        <taxon>Craniata</taxon>
        <taxon>Vertebrata</taxon>
        <taxon>Euteleostomi</taxon>
        <taxon>Mammalia</taxon>
        <taxon>Eutheria</taxon>
        <taxon>Laurasiatheria</taxon>
        <taxon>Artiodactyla</taxon>
        <taxon>Tylopoda</taxon>
        <taxon>Camelidae</taxon>
        <taxon>Camelus</taxon>
    </lineage>
</organism>
<dbReference type="Proteomes" id="UP000694856">
    <property type="component" value="Chromosome 22"/>
</dbReference>
<feature type="region of interest" description="Disordered" evidence="1">
    <location>
        <begin position="167"/>
        <end position="190"/>
    </location>
</feature>
<dbReference type="GeneID" id="116659126"/>
<dbReference type="RefSeq" id="XP_032322231.1">
    <property type="nucleotide sequence ID" value="XM_032466340.1"/>
</dbReference>
<sequence length="280" mass="28986">MVEGTPRPQAQTLGSATLVVGASLSPVCHEAPSRLPGALRGPARPLWWVRSGLGPRALAGGPGSGSAHPPFPSSQSRPRCLRTLGASSSRPPLRCPGETRPRRCSSPPRAPHPSGQEGLLLPRPSRSPGARPTRALRLPFTPPRPPVSLLRAPAAGSPALRLARWPSSAGSSALPHPWRRSPASSGPGADEQVFSACVTAAAASTQTQRPRPRSRLRLTSPLLRRPGWGLGQALPQRLRPPEVHAGPSGNPGGASRGKRVAELGPEAMGALPAMGPAFSG</sequence>
<proteinExistence type="predicted"/>
<evidence type="ECO:0000313" key="3">
    <source>
        <dbReference type="RefSeq" id="XP_032322231.1"/>
    </source>
</evidence>
<gene>
    <name evidence="3" type="primary">LOC116659126</name>
</gene>
<dbReference type="KEGG" id="cfr:116659126"/>
<protein>
    <submittedName>
        <fullName evidence="3">Nascent polypeptide-associated complex subunit alpha, muscle-specific form-like</fullName>
    </submittedName>
</protein>
<accession>A0A8B8RW99</accession>
<evidence type="ECO:0000313" key="2">
    <source>
        <dbReference type="Proteomes" id="UP000694856"/>
    </source>
</evidence>